<dbReference type="Proteomes" id="UP000321224">
    <property type="component" value="Unassembled WGS sequence"/>
</dbReference>
<organism evidence="1 2">
    <name type="scientific">Myxococcus virescens</name>
    <dbReference type="NCBI Taxonomy" id="83456"/>
    <lineage>
        <taxon>Bacteria</taxon>
        <taxon>Pseudomonadati</taxon>
        <taxon>Myxococcota</taxon>
        <taxon>Myxococcia</taxon>
        <taxon>Myxococcales</taxon>
        <taxon>Cystobacterineae</taxon>
        <taxon>Myxococcaceae</taxon>
        <taxon>Myxococcus</taxon>
    </lineage>
</organism>
<gene>
    <name evidence="1" type="ORF">MVI01_18220</name>
</gene>
<reference evidence="1 2" key="1">
    <citation type="submission" date="2019-07" db="EMBL/GenBank/DDBJ databases">
        <title>Whole genome shotgun sequence of Myxococcus virescens NBRC 100334.</title>
        <authorList>
            <person name="Hosoyama A."/>
            <person name="Uohara A."/>
            <person name="Ohji S."/>
            <person name="Ichikawa N."/>
        </authorList>
    </citation>
    <scope>NUCLEOTIDE SEQUENCE [LARGE SCALE GENOMIC DNA]</scope>
    <source>
        <strain evidence="1 2">NBRC 100334</strain>
    </source>
</reference>
<name>A0A511H924_9BACT</name>
<dbReference type="AlphaFoldDB" id="A0A511H924"/>
<sequence length="77" mass="8271">MDIGLGPMSTSDLVPSTEVVMLPMLSGCKTTVTVKLALAPNAPRSQPTAEPLRWQLPCEDVTETKVTPSGRTCERKT</sequence>
<evidence type="ECO:0000313" key="2">
    <source>
        <dbReference type="Proteomes" id="UP000321224"/>
    </source>
</evidence>
<protein>
    <submittedName>
        <fullName evidence="1">Uncharacterized protein</fullName>
    </submittedName>
</protein>
<evidence type="ECO:0000313" key="1">
    <source>
        <dbReference type="EMBL" id="GEL70038.1"/>
    </source>
</evidence>
<proteinExistence type="predicted"/>
<comment type="caution">
    <text evidence="1">The sequence shown here is derived from an EMBL/GenBank/DDBJ whole genome shotgun (WGS) entry which is preliminary data.</text>
</comment>
<accession>A0A511H924</accession>
<dbReference type="EMBL" id="BJVY01000007">
    <property type="protein sequence ID" value="GEL70038.1"/>
    <property type="molecule type" value="Genomic_DNA"/>
</dbReference>